<dbReference type="RefSeq" id="WP_331851180.1">
    <property type="nucleotide sequence ID" value="NZ_JARXNK020000104.1"/>
</dbReference>
<keyword evidence="2" id="KW-0378">Hydrolase</keyword>
<dbReference type="InterPro" id="IPR029052">
    <property type="entry name" value="Metallo-depent_PP-like"/>
</dbReference>
<evidence type="ECO:0000313" key="6">
    <source>
        <dbReference type="EMBL" id="MEL0552807.1"/>
    </source>
</evidence>
<dbReference type="InterPro" id="IPR004843">
    <property type="entry name" value="Calcineurin-like_PHP"/>
</dbReference>
<comment type="similarity">
    <text evidence="4">Belongs to the cyclic nucleotide phosphodiesterase class-III family.</text>
</comment>
<name>A0ABU9FAL2_9ENTR</name>
<dbReference type="InterPro" id="IPR050884">
    <property type="entry name" value="CNP_phosphodiesterase-III"/>
</dbReference>
<sequence length="245" mass="26936">MLIAQVSDIHASPDNEHLLRFDRVLTWLAHVRPDALVLSGDLTDDRWLEGYQQIAARLEQLDYPSLILPGNADDRQLMRATWGESRWAQDASTRALHAVHQAGALRLIGLDSTVEGEDYGDLSEHGAWLDSQLHHAGDSPVLLFTHHHLFPSGIPTLDPLMCRGLSELEHVIRNSPARLLAISAGHVHRPVVGTFAGVPAYICGSVCPANPVWFGTVNVPPVSDPPTLMLHRYIDNVLTSHHVGV</sequence>
<keyword evidence="3" id="KW-0408">Iron</keyword>
<reference evidence="6 7" key="1">
    <citation type="submission" date="2024-04" db="EMBL/GenBank/DDBJ databases">
        <title>Two novel Raoultella species associated with bleeding cankers of broadleaf hosts, Raoultella scottia sp. nov. and Raoultella lignicola sp. nov.</title>
        <authorList>
            <person name="Brady C.L."/>
        </authorList>
    </citation>
    <scope>NUCLEOTIDE SEQUENCE [LARGE SCALE GENOMIC DNA]</scope>
    <source>
        <strain evidence="6 7">TW_WC1a.1</strain>
    </source>
</reference>
<comment type="caution">
    <text evidence="6">The sequence shown here is derived from an EMBL/GenBank/DDBJ whole genome shotgun (WGS) entry which is preliminary data.</text>
</comment>
<dbReference type="Gene3D" id="3.60.21.10">
    <property type="match status" value="1"/>
</dbReference>
<protein>
    <submittedName>
        <fullName evidence="6">Metallophosphoesterase</fullName>
    </submittedName>
</protein>
<accession>A0ABU9FAL2</accession>
<evidence type="ECO:0000256" key="2">
    <source>
        <dbReference type="ARBA" id="ARBA00022801"/>
    </source>
</evidence>
<organism evidence="6 7">
    <name type="scientific">Raoultella lignicola</name>
    <dbReference type="NCBI Taxonomy" id="3040939"/>
    <lineage>
        <taxon>Bacteria</taxon>
        <taxon>Pseudomonadati</taxon>
        <taxon>Pseudomonadota</taxon>
        <taxon>Gammaproteobacteria</taxon>
        <taxon>Enterobacterales</taxon>
        <taxon>Enterobacteriaceae</taxon>
        <taxon>Klebsiella/Raoultella group</taxon>
        <taxon>Raoultella</taxon>
    </lineage>
</organism>
<gene>
    <name evidence="6" type="ORF">QFI96_014010</name>
</gene>
<evidence type="ECO:0000313" key="7">
    <source>
        <dbReference type="Proteomes" id="UP001312893"/>
    </source>
</evidence>
<dbReference type="Pfam" id="PF00149">
    <property type="entry name" value="Metallophos"/>
    <property type="match status" value="1"/>
</dbReference>
<keyword evidence="1" id="KW-0479">Metal-binding</keyword>
<evidence type="ECO:0000259" key="5">
    <source>
        <dbReference type="Pfam" id="PF00149"/>
    </source>
</evidence>
<evidence type="ECO:0000256" key="4">
    <source>
        <dbReference type="ARBA" id="ARBA00025742"/>
    </source>
</evidence>
<dbReference type="Proteomes" id="UP001312893">
    <property type="component" value="Unassembled WGS sequence"/>
</dbReference>
<dbReference type="PANTHER" id="PTHR42988">
    <property type="entry name" value="PHOSPHOHYDROLASE"/>
    <property type="match status" value="1"/>
</dbReference>
<feature type="domain" description="Calcineurin-like phosphoesterase" evidence="5">
    <location>
        <begin position="1"/>
        <end position="190"/>
    </location>
</feature>
<dbReference type="SUPFAM" id="SSF56300">
    <property type="entry name" value="Metallo-dependent phosphatases"/>
    <property type="match status" value="1"/>
</dbReference>
<dbReference type="PANTHER" id="PTHR42988:SF2">
    <property type="entry name" value="CYCLIC NUCLEOTIDE PHOSPHODIESTERASE CBUA0032-RELATED"/>
    <property type="match status" value="1"/>
</dbReference>
<evidence type="ECO:0000256" key="3">
    <source>
        <dbReference type="ARBA" id="ARBA00023004"/>
    </source>
</evidence>
<keyword evidence="7" id="KW-1185">Reference proteome</keyword>
<evidence type="ECO:0000256" key="1">
    <source>
        <dbReference type="ARBA" id="ARBA00022723"/>
    </source>
</evidence>
<proteinExistence type="inferred from homology"/>
<dbReference type="EMBL" id="JARXNK020000104">
    <property type="protein sequence ID" value="MEL0552807.1"/>
    <property type="molecule type" value="Genomic_DNA"/>
</dbReference>